<dbReference type="Proteomes" id="UP000337909">
    <property type="component" value="Unassembled WGS sequence"/>
</dbReference>
<protein>
    <submittedName>
        <fullName evidence="1">Uncharacterized protein</fullName>
    </submittedName>
</protein>
<dbReference type="EMBL" id="CABVHQ010000071">
    <property type="protein sequence ID" value="VVO31225.1"/>
    <property type="molecule type" value="Genomic_DNA"/>
</dbReference>
<sequence>MTVYEAVAVMALDMITAVFDPLVIIRDVAPPTCSNLLH</sequence>
<proteinExistence type="predicted"/>
<name>A0A5E7EW91_PSEFL</name>
<dbReference type="AlphaFoldDB" id="A0A5E7EW91"/>
<reference evidence="1 2" key="1">
    <citation type="submission" date="2019-09" db="EMBL/GenBank/DDBJ databases">
        <authorList>
            <person name="Chandra G."/>
            <person name="Truman W A."/>
        </authorList>
    </citation>
    <scope>NUCLEOTIDE SEQUENCE [LARGE SCALE GENOMIC DNA]</scope>
    <source>
        <strain evidence="1">PS691</strain>
    </source>
</reference>
<gene>
    <name evidence="1" type="ORF">PS691_04959</name>
</gene>
<accession>A0A5E7EW91</accession>
<evidence type="ECO:0000313" key="2">
    <source>
        <dbReference type="Proteomes" id="UP000337909"/>
    </source>
</evidence>
<evidence type="ECO:0000313" key="1">
    <source>
        <dbReference type="EMBL" id="VVO31225.1"/>
    </source>
</evidence>
<organism evidence="1 2">
    <name type="scientific">Pseudomonas fluorescens</name>
    <dbReference type="NCBI Taxonomy" id="294"/>
    <lineage>
        <taxon>Bacteria</taxon>
        <taxon>Pseudomonadati</taxon>
        <taxon>Pseudomonadota</taxon>
        <taxon>Gammaproteobacteria</taxon>
        <taxon>Pseudomonadales</taxon>
        <taxon>Pseudomonadaceae</taxon>
        <taxon>Pseudomonas</taxon>
    </lineage>
</organism>